<dbReference type="PANTHER" id="PTHR19278:SF9">
    <property type="entry name" value="URIDINE 5'-MONOPHOSPHATE SYNTHASE"/>
    <property type="match status" value="1"/>
</dbReference>
<evidence type="ECO:0000256" key="6">
    <source>
        <dbReference type="HAMAP-Rule" id="MF_01208"/>
    </source>
</evidence>
<dbReference type="Pfam" id="PF00156">
    <property type="entry name" value="Pribosyltran"/>
    <property type="match status" value="1"/>
</dbReference>
<dbReference type="InterPro" id="IPR023031">
    <property type="entry name" value="OPRT"/>
</dbReference>
<organism evidence="8 9">
    <name type="scientific">Desulfofustis limnaeus</name>
    <dbReference type="NCBI Taxonomy" id="2740163"/>
    <lineage>
        <taxon>Bacteria</taxon>
        <taxon>Pseudomonadati</taxon>
        <taxon>Thermodesulfobacteriota</taxon>
        <taxon>Desulfobulbia</taxon>
        <taxon>Desulfobulbales</taxon>
        <taxon>Desulfocapsaceae</taxon>
        <taxon>Desulfofustis</taxon>
    </lineage>
</organism>
<feature type="binding site" evidence="6">
    <location>
        <position position="144"/>
    </location>
    <ligand>
        <name>orotate</name>
        <dbReference type="ChEBI" id="CHEBI:30839"/>
    </ligand>
</feature>
<protein>
    <recommendedName>
        <fullName evidence="2 6">Orotate phosphoribosyltransferase</fullName>
        <shortName evidence="6">OPRT</shortName>
        <shortName evidence="6">OPRTase</shortName>
        <ecNumber evidence="2 6">2.4.2.10</ecNumber>
    </recommendedName>
</protein>
<comment type="pathway">
    <text evidence="1 6">Pyrimidine metabolism; UMP biosynthesis via de novo pathway; UMP from orotate: step 1/2.</text>
</comment>
<dbReference type="EMBL" id="AP025516">
    <property type="protein sequence ID" value="BDD86828.1"/>
    <property type="molecule type" value="Genomic_DNA"/>
</dbReference>
<feature type="binding site" description="in other chain" evidence="6">
    <location>
        <begin position="140"/>
        <end position="148"/>
    </location>
    <ligand>
        <name>5-phospho-alpha-D-ribose 1-diphosphate</name>
        <dbReference type="ChEBI" id="CHEBI:58017"/>
        <note>ligand shared between dimeric partners</note>
    </ligand>
</feature>
<dbReference type="CDD" id="cd06223">
    <property type="entry name" value="PRTases_typeI"/>
    <property type="match status" value="1"/>
</dbReference>
<evidence type="ECO:0000313" key="8">
    <source>
        <dbReference type="EMBL" id="BDD86828.1"/>
    </source>
</evidence>
<dbReference type="Proteomes" id="UP000830055">
    <property type="component" value="Chromosome"/>
</dbReference>
<evidence type="ECO:0000313" key="9">
    <source>
        <dbReference type="Proteomes" id="UP000830055"/>
    </source>
</evidence>
<gene>
    <name evidence="6 8" type="primary">pyrE</name>
    <name evidence="8" type="ORF">DPPLL_11930</name>
</gene>
<dbReference type="Gene3D" id="3.40.50.2020">
    <property type="match status" value="1"/>
</dbReference>
<dbReference type="EC" id="2.4.2.10" evidence="2 6"/>
<dbReference type="InterPro" id="IPR004467">
    <property type="entry name" value="Or_phspho_trans_dom"/>
</dbReference>
<feature type="binding site" evidence="6">
    <location>
        <position position="112"/>
    </location>
    <ligand>
        <name>5-phospho-alpha-D-ribose 1-diphosphate</name>
        <dbReference type="ChEBI" id="CHEBI:58017"/>
        <note>ligand shared between dimeric partners</note>
    </ligand>
</feature>
<comment type="catalytic activity">
    <reaction evidence="6">
        <text>orotidine 5'-phosphate + diphosphate = orotate + 5-phospho-alpha-D-ribose 1-diphosphate</text>
        <dbReference type="Rhea" id="RHEA:10380"/>
        <dbReference type="ChEBI" id="CHEBI:30839"/>
        <dbReference type="ChEBI" id="CHEBI:33019"/>
        <dbReference type="ChEBI" id="CHEBI:57538"/>
        <dbReference type="ChEBI" id="CHEBI:58017"/>
        <dbReference type="EC" id="2.4.2.10"/>
    </reaction>
</comment>
<keyword evidence="4 6" id="KW-0808">Transferase</keyword>
<dbReference type="InterPro" id="IPR029057">
    <property type="entry name" value="PRTase-like"/>
</dbReference>
<feature type="binding site" evidence="6">
    <location>
        <position position="118"/>
    </location>
    <ligand>
        <name>5-phospho-alpha-D-ribose 1-diphosphate</name>
        <dbReference type="ChEBI" id="CHEBI:58017"/>
        <note>ligand shared between dimeric partners</note>
    </ligand>
</feature>
<feature type="domain" description="Phosphoribosyltransferase" evidence="7">
    <location>
        <begin position="61"/>
        <end position="179"/>
    </location>
</feature>
<name>A0ABM7W7G9_9BACT</name>
<proteinExistence type="inferred from homology"/>
<feature type="binding site" evidence="6">
    <location>
        <position position="172"/>
    </location>
    <ligand>
        <name>orotate</name>
        <dbReference type="ChEBI" id="CHEBI:30839"/>
    </ligand>
</feature>
<evidence type="ECO:0000256" key="4">
    <source>
        <dbReference type="ARBA" id="ARBA00022679"/>
    </source>
</evidence>
<accession>A0ABM7W7G9</accession>
<evidence type="ECO:0000256" key="2">
    <source>
        <dbReference type="ARBA" id="ARBA00011971"/>
    </source>
</evidence>
<dbReference type="GO" id="GO:0016757">
    <property type="term" value="F:glycosyltransferase activity"/>
    <property type="evidence" value="ECO:0007669"/>
    <property type="project" value="UniProtKB-KW"/>
</dbReference>
<comment type="subunit">
    <text evidence="6">Homodimer.</text>
</comment>
<comment type="cofactor">
    <cofactor evidence="6">
        <name>Mg(2+)</name>
        <dbReference type="ChEBI" id="CHEBI:18420"/>
    </cofactor>
</comment>
<comment type="function">
    <text evidence="6">Catalyzes the transfer of a ribosyl phosphate group from 5-phosphoribose 1-diphosphate to orotate, leading to the formation of orotidine monophosphate (OMP).</text>
</comment>
<dbReference type="HAMAP" id="MF_01208">
    <property type="entry name" value="PyrE"/>
    <property type="match status" value="1"/>
</dbReference>
<reference evidence="8 9" key="1">
    <citation type="submission" date="2022-01" db="EMBL/GenBank/DDBJ databases">
        <title>Desulfofustis limnae sp. nov., a novel mesophilic sulfate-reducing bacterium isolated from marsh soil.</title>
        <authorList>
            <person name="Watanabe M."/>
            <person name="Takahashi A."/>
            <person name="Kojima H."/>
            <person name="Fukui M."/>
        </authorList>
    </citation>
    <scope>NUCLEOTIDE SEQUENCE [LARGE SCALE GENOMIC DNA]</scope>
    <source>
        <strain evidence="8 9">PPLL</strain>
    </source>
</reference>
<evidence type="ECO:0000259" key="7">
    <source>
        <dbReference type="Pfam" id="PF00156"/>
    </source>
</evidence>
<dbReference type="InterPro" id="IPR000836">
    <property type="entry name" value="PRTase_dom"/>
</dbReference>
<comment type="similarity">
    <text evidence="6">Belongs to the purine/pyrimidine phosphoribosyltransferase family. PyrE subfamily.</text>
</comment>
<dbReference type="NCBIfam" id="TIGR00336">
    <property type="entry name" value="pyrE"/>
    <property type="match status" value="1"/>
</dbReference>
<keyword evidence="3 6" id="KW-0328">Glycosyltransferase</keyword>
<keyword evidence="6" id="KW-0460">Magnesium</keyword>
<evidence type="ECO:0000256" key="5">
    <source>
        <dbReference type="ARBA" id="ARBA00022975"/>
    </source>
</evidence>
<evidence type="ECO:0000256" key="1">
    <source>
        <dbReference type="ARBA" id="ARBA00004889"/>
    </source>
</evidence>
<feature type="binding site" description="in other chain" evidence="6">
    <location>
        <position position="113"/>
    </location>
    <ligand>
        <name>5-phospho-alpha-D-ribose 1-diphosphate</name>
        <dbReference type="ChEBI" id="CHEBI:58017"/>
        <note>ligand shared between dimeric partners</note>
    </ligand>
</feature>
<dbReference type="PANTHER" id="PTHR19278">
    <property type="entry name" value="OROTATE PHOSPHORIBOSYLTRANSFERASE"/>
    <property type="match status" value="1"/>
</dbReference>
<comment type="caution">
    <text evidence="6">Lacks conserved residue(s) required for the propagation of feature annotation.</text>
</comment>
<keyword evidence="9" id="KW-1185">Reference proteome</keyword>
<dbReference type="SUPFAM" id="SSF53271">
    <property type="entry name" value="PRTase-like"/>
    <property type="match status" value="1"/>
</dbReference>
<evidence type="ECO:0000256" key="3">
    <source>
        <dbReference type="ARBA" id="ARBA00022676"/>
    </source>
</evidence>
<sequence length="200" mass="21520">MVNPLERKIKYPEVRMNDKERLKAILLEKSYREGSFTLTSGKTSDFYIDGKQTTLSAEGAYLCGKLLFTLIRDCGREIDAVGGMTLGADPLVTAVSIVSFLENRPIPAFIVRKEAKGHGTGNYIEGLKNLPAGGAVALIEDVVTTGGTLLKVIDRVEAAGFSVGIVVTIVDRQEGGAENLAARGFELKALFTKKELQGTP</sequence>
<feature type="binding site" evidence="6">
    <location>
        <position position="116"/>
    </location>
    <ligand>
        <name>5-phospho-alpha-D-ribose 1-diphosphate</name>
        <dbReference type="ChEBI" id="CHEBI:58017"/>
        <note>ligand shared between dimeric partners</note>
    </ligand>
</feature>
<keyword evidence="5 6" id="KW-0665">Pyrimidine biosynthesis</keyword>